<dbReference type="PANTHER" id="PTHR23039:SF6">
    <property type="entry name" value="SIMILAR TO MKIAA1522 PROTEIN"/>
    <property type="match status" value="1"/>
</dbReference>
<proteinExistence type="predicted"/>
<feature type="compositionally biased region" description="Low complexity" evidence="1">
    <location>
        <begin position="666"/>
        <end position="679"/>
    </location>
</feature>
<feature type="compositionally biased region" description="Low complexity" evidence="1">
    <location>
        <begin position="705"/>
        <end position="729"/>
    </location>
</feature>
<feature type="compositionally biased region" description="Low complexity" evidence="1">
    <location>
        <begin position="499"/>
        <end position="511"/>
    </location>
</feature>
<feature type="compositionally biased region" description="Polar residues" evidence="1">
    <location>
        <begin position="1338"/>
        <end position="1350"/>
    </location>
</feature>
<feature type="region of interest" description="Disordered" evidence="1">
    <location>
        <begin position="876"/>
        <end position="959"/>
    </location>
</feature>
<dbReference type="InParanoid" id="A0A3Q3GF47"/>
<reference evidence="2" key="1">
    <citation type="submission" date="2025-08" db="UniProtKB">
        <authorList>
            <consortium name="Ensembl"/>
        </authorList>
    </citation>
    <scope>IDENTIFICATION</scope>
</reference>
<feature type="compositionally biased region" description="Polar residues" evidence="1">
    <location>
        <begin position="1302"/>
        <end position="1323"/>
    </location>
</feature>
<feature type="compositionally biased region" description="Polar residues" evidence="1">
    <location>
        <begin position="388"/>
        <end position="417"/>
    </location>
</feature>
<feature type="compositionally biased region" description="Low complexity" evidence="1">
    <location>
        <begin position="443"/>
        <end position="470"/>
    </location>
</feature>
<feature type="compositionally biased region" description="Polar residues" evidence="1">
    <location>
        <begin position="598"/>
        <end position="635"/>
    </location>
</feature>
<feature type="region of interest" description="Disordered" evidence="1">
    <location>
        <begin position="1188"/>
        <end position="1262"/>
    </location>
</feature>
<dbReference type="Ensembl" id="ENSLBET00000033276.1">
    <property type="protein sequence ID" value="ENSLBEP00000031841.1"/>
    <property type="gene ID" value="ENSLBEG00000024016.1"/>
</dbReference>
<dbReference type="InterPro" id="IPR024845">
    <property type="entry name" value="NHS-like"/>
</dbReference>
<organism evidence="2 3">
    <name type="scientific">Labrus bergylta</name>
    <name type="common">ballan wrasse</name>
    <dbReference type="NCBI Taxonomy" id="56723"/>
    <lineage>
        <taxon>Eukaryota</taxon>
        <taxon>Metazoa</taxon>
        <taxon>Chordata</taxon>
        <taxon>Craniata</taxon>
        <taxon>Vertebrata</taxon>
        <taxon>Euteleostomi</taxon>
        <taxon>Actinopterygii</taxon>
        <taxon>Neopterygii</taxon>
        <taxon>Teleostei</taxon>
        <taxon>Neoteleostei</taxon>
        <taxon>Acanthomorphata</taxon>
        <taxon>Eupercaria</taxon>
        <taxon>Labriformes</taxon>
        <taxon>Labridae</taxon>
        <taxon>Labrus</taxon>
    </lineage>
</organism>
<keyword evidence="3" id="KW-1185">Reference proteome</keyword>
<feature type="compositionally biased region" description="Pro residues" evidence="1">
    <location>
        <begin position="1004"/>
        <end position="1018"/>
    </location>
</feature>
<feature type="compositionally biased region" description="Polar residues" evidence="1">
    <location>
        <begin position="805"/>
        <end position="830"/>
    </location>
</feature>
<feature type="compositionally biased region" description="Basic and acidic residues" evidence="1">
    <location>
        <begin position="1247"/>
        <end position="1256"/>
    </location>
</feature>
<dbReference type="GO" id="GO:0030154">
    <property type="term" value="P:cell differentiation"/>
    <property type="evidence" value="ECO:0007669"/>
    <property type="project" value="TreeGrafter"/>
</dbReference>
<feature type="region of interest" description="Disordered" evidence="1">
    <location>
        <begin position="1295"/>
        <end position="1350"/>
    </location>
</feature>
<feature type="region of interest" description="Disordered" evidence="1">
    <location>
        <begin position="157"/>
        <end position="182"/>
    </location>
</feature>
<feature type="compositionally biased region" description="Low complexity" evidence="1">
    <location>
        <begin position="1188"/>
        <end position="1200"/>
    </location>
</feature>
<feature type="compositionally biased region" description="Pro residues" evidence="1">
    <location>
        <begin position="774"/>
        <end position="787"/>
    </location>
</feature>
<evidence type="ECO:0000313" key="2">
    <source>
        <dbReference type="Ensembl" id="ENSLBEP00000031841.1"/>
    </source>
</evidence>
<feature type="region of interest" description="Disordered" evidence="1">
    <location>
        <begin position="802"/>
        <end position="830"/>
    </location>
</feature>
<dbReference type="GeneTree" id="ENSGT00950000182963"/>
<feature type="compositionally biased region" description="Polar residues" evidence="1">
    <location>
        <begin position="558"/>
        <end position="567"/>
    </location>
</feature>
<feature type="compositionally biased region" description="Polar residues" evidence="1">
    <location>
        <begin position="645"/>
        <end position="655"/>
    </location>
</feature>
<feature type="region of interest" description="Disordered" evidence="1">
    <location>
        <begin position="385"/>
        <end position="567"/>
    </location>
</feature>
<feature type="compositionally biased region" description="Polar residues" evidence="1">
    <location>
        <begin position="730"/>
        <end position="746"/>
    </location>
</feature>
<feature type="compositionally biased region" description="Basic and acidic residues" evidence="1">
    <location>
        <begin position="975"/>
        <end position="988"/>
    </location>
</feature>
<feature type="region of interest" description="Disordered" evidence="1">
    <location>
        <begin position="1095"/>
        <end position="1124"/>
    </location>
</feature>
<dbReference type="Pfam" id="PF15273">
    <property type="entry name" value="NHS"/>
    <property type="match status" value="1"/>
</dbReference>
<feature type="compositionally biased region" description="Basic and acidic residues" evidence="1">
    <location>
        <begin position="691"/>
        <end position="704"/>
    </location>
</feature>
<feature type="region of interest" description="Disordered" evidence="1">
    <location>
        <begin position="972"/>
        <end position="1082"/>
    </location>
</feature>
<evidence type="ECO:0000256" key="1">
    <source>
        <dbReference type="SAM" id="MobiDB-lite"/>
    </source>
</evidence>
<evidence type="ECO:0000313" key="3">
    <source>
        <dbReference type="Proteomes" id="UP000261660"/>
    </source>
</evidence>
<dbReference type="STRING" id="56723.ENSLBEP00000031841"/>
<accession>A0A3Q3GF47</accession>
<name>A0A3Q3GF47_9LABR</name>
<feature type="region of interest" description="Disordered" evidence="1">
    <location>
        <begin position="1456"/>
        <end position="1485"/>
    </location>
</feature>
<reference evidence="2" key="2">
    <citation type="submission" date="2025-09" db="UniProtKB">
        <authorList>
            <consortium name="Ensembl"/>
        </authorList>
    </citation>
    <scope>IDENTIFICATION</scope>
</reference>
<dbReference type="PANTHER" id="PTHR23039">
    <property type="entry name" value="NANCE-HORAN SYNDROME PROTEIN"/>
    <property type="match status" value="1"/>
</dbReference>
<sequence length="1553" mass="166634">MSRRRSTGDLVPKEITEILAREARVQRGQKKSGSSLGHAFSWFRGSKKKKSVGNGINRAVIGSTDAKLGLQNHEPAKAGLKGNEDQKRLTVHYTTSQHYQENVFIEGSRPQYLEDLHTEAQEGLKILQQEEHRNGVNFPDNESIASTDTLRLEHDISSKDGGFSLESRSTAGSTDTTVTSAVSTRPVLTRQGSTFKPLNPVKRLDRSRKRSRRTTIMGIPNQVQKELALHRTSTFQQLVSTQTLDQDGEDRNSQSGVVIIPTVDGGTPLTNKEGARVHLSDVFEDASRDEQLLRKHLRAMNQDEQPFNHQGFGSYHGPTSNLRPKSLAVPGMTTSFTFSSSTMLSFLQEPQGPVMSISPQATYLSTIIPNAVLPASFDVIEIDRSSSRTRGSGVNHSGSVRTVSKSSLASGDSSVSPLLSRRSDGDGSQADDFHNNSTQMPISDSGSNWSKSQSSKTIISHSSPVSSKGSTRSAKSQRVGLNGQDSQGEHSGGDNDLVSLHSSVSMSSSKSENVFAGQGCESGISESVVTGEDGKTNQNFTRSLSVMKTKQPPAPPRRTNSLHSNRIRSNSRVLVDCKDLNESLSLKMAENTVAKDTITSMDTTKSPIPISNSTGSISLNASNSPLSPTQASSNVAEKAPEPKSECTNSSPQKTPSEGGKFERTMSPSSGYSSQSGTPTLSPKGISPTSPEKPKKTPVKPDRSVSRASSSAASPSSSLTSLSSGTSESVNLHTSTCSPSPHPQGSSPDVAAKELTPNNSSSTLGVEVRQLLNIPQPPKVKAPCPPPPETWVHNRRSFELLCGPSPTISKGTQIPAETQVSSVKQAGTQTEVSNEMQELVKKQSTVDISVLEASESTAKPETLLETASDIVHKELENRDYPDIQQDATDACVDTQTQEQSSSPVVKLPESQETTPKKEPPPVMTKPVTVLHREILASKEPLMNGEQSQMSSSAKSEVDEPVKNTTIQSLYGVPALVDKRDNETDDKEVKPMQTLTVDVPKISKISPPPSPPPAYHPTPPLSRKTPTSSVSMAPEDLEKVEEESHVIESCWPPPPPPMEGDSVFDGGEEVEFPPPPPPFVAETVPKGMTKLDLSKRHTEEMVETVEDSSEAGASVHEQTPDVLPSVPQAFTDIKPEVGVQVSKDSTCDEISCRQEQNILPVSDKAQPVPPVDVPILEPITTVENTAPVSALMSSSSSQNRLSLKIENQSPSEPPVSTQPPVTIPVAPPLPAENLTHGVNFRRQPSVANRDTRSKELLSRHKSAPIPKEDANIPLVTPSLLQMVRLRSVNMTDDLVKAPTEDKSTNQGVPALENSTDLTPGPQNIPQKPIRKSLSLKSPPKTAQTSPVALSTPSMRLQEAIRMKTAAMSSRDGLPSRLGVRSSTYSYVSEQSALSQRSPDVNDMHKSPATTASFIFSRSTKKVVIETAAASCPEAQASLKESLAAELMQMSDQSKAVALSNGGVKSDKVPPPVAKKPAHGSLSPSRNDPACSAMMDVSVGGNGAIGVRNASGVTYAETTSKISISICEHDFSAVIFERQGLISAFWCTKTVYLLSV</sequence>
<feature type="compositionally biased region" description="Polar residues" evidence="1">
    <location>
        <begin position="536"/>
        <end position="548"/>
    </location>
</feature>
<feature type="region of interest" description="Disordered" evidence="1">
    <location>
        <begin position="598"/>
        <end position="787"/>
    </location>
</feature>
<dbReference type="FunCoup" id="A0A3Q3GF47">
    <property type="interactions" value="804"/>
</dbReference>
<feature type="compositionally biased region" description="Polar residues" evidence="1">
    <location>
        <begin position="892"/>
        <end position="902"/>
    </location>
</feature>
<feature type="compositionally biased region" description="Polar residues" evidence="1">
    <location>
        <begin position="943"/>
        <end position="953"/>
    </location>
</feature>
<dbReference type="Proteomes" id="UP000261660">
    <property type="component" value="Unplaced"/>
</dbReference>
<feature type="compositionally biased region" description="Low complexity" evidence="1">
    <location>
        <begin position="169"/>
        <end position="182"/>
    </location>
</feature>
<protein>
    <submittedName>
        <fullName evidence="2">NHS like 3</fullName>
    </submittedName>
</protein>
<feature type="compositionally biased region" description="Pro residues" evidence="1">
    <location>
        <begin position="1209"/>
        <end position="1228"/>
    </location>
</feature>